<protein>
    <recommendedName>
        <fullName evidence="4">Cell differentiation protein rcd1</fullName>
    </recommendedName>
</protein>
<dbReference type="EMBL" id="LR862153">
    <property type="protein sequence ID" value="CAD1835811.1"/>
    <property type="molecule type" value="Genomic_DNA"/>
</dbReference>
<organism evidence="3">
    <name type="scientific">Ananas comosus var. bracteatus</name>
    <name type="common">red pineapple</name>
    <dbReference type="NCBI Taxonomy" id="296719"/>
    <lineage>
        <taxon>Eukaryota</taxon>
        <taxon>Viridiplantae</taxon>
        <taxon>Streptophyta</taxon>
        <taxon>Embryophyta</taxon>
        <taxon>Tracheophyta</taxon>
        <taxon>Spermatophyta</taxon>
        <taxon>Magnoliopsida</taxon>
        <taxon>Liliopsida</taxon>
        <taxon>Poales</taxon>
        <taxon>Bromeliaceae</taxon>
        <taxon>Bromelioideae</taxon>
        <taxon>Ananas</taxon>
    </lineage>
</organism>
<dbReference type="InterPro" id="IPR007216">
    <property type="entry name" value="CNOT9"/>
</dbReference>
<reference evidence="3" key="1">
    <citation type="submission" date="2020-07" db="EMBL/GenBank/DDBJ databases">
        <authorList>
            <person name="Lin J."/>
        </authorList>
    </citation>
    <scope>NUCLEOTIDE SEQUENCE</scope>
</reference>
<feature type="region of interest" description="Disordered" evidence="2">
    <location>
        <begin position="1"/>
        <end position="22"/>
    </location>
</feature>
<evidence type="ECO:0000313" key="3">
    <source>
        <dbReference type="EMBL" id="CAD1835811.1"/>
    </source>
</evidence>
<feature type="region of interest" description="Disordered" evidence="2">
    <location>
        <begin position="79"/>
        <end position="105"/>
    </location>
</feature>
<comment type="similarity">
    <text evidence="1">Belongs to the CNOT9 family.</text>
</comment>
<evidence type="ECO:0000256" key="2">
    <source>
        <dbReference type="SAM" id="MobiDB-lite"/>
    </source>
</evidence>
<dbReference type="GO" id="GO:0030014">
    <property type="term" value="C:CCR4-NOT complex"/>
    <property type="evidence" value="ECO:0007669"/>
    <property type="project" value="InterPro"/>
</dbReference>
<dbReference type="SUPFAM" id="SSF48371">
    <property type="entry name" value="ARM repeat"/>
    <property type="match status" value="1"/>
</dbReference>
<feature type="compositionally biased region" description="Acidic residues" evidence="2">
    <location>
        <begin position="79"/>
        <end position="102"/>
    </location>
</feature>
<feature type="compositionally biased region" description="Basic and acidic residues" evidence="2">
    <location>
        <begin position="10"/>
        <end position="22"/>
    </location>
</feature>
<dbReference type="InterPro" id="IPR016024">
    <property type="entry name" value="ARM-type_fold"/>
</dbReference>
<evidence type="ECO:0008006" key="4">
    <source>
        <dbReference type="Google" id="ProtNLM"/>
    </source>
</evidence>
<dbReference type="Pfam" id="PF04078">
    <property type="entry name" value="Rcd1"/>
    <property type="match status" value="2"/>
</dbReference>
<dbReference type="InterPro" id="IPR011989">
    <property type="entry name" value="ARM-like"/>
</dbReference>
<evidence type="ECO:0000256" key="1">
    <source>
        <dbReference type="ARBA" id="ARBA00006385"/>
    </source>
</evidence>
<dbReference type="Gene3D" id="1.25.10.10">
    <property type="entry name" value="Leucine-rich Repeat Variant"/>
    <property type="match status" value="1"/>
</dbReference>
<dbReference type="AlphaFoldDB" id="A0A6V7PYG2"/>
<dbReference type="PANTHER" id="PTHR12262">
    <property type="entry name" value="CCR4-NOT TRANSCRIPTION COMPLEX SUBUNIT 9"/>
    <property type="match status" value="1"/>
</dbReference>
<accession>A0A6V7PYG2</accession>
<name>A0A6V7PYG2_ANACO</name>
<sequence>MAEVEDDPGDPNRQEEDQWEERSLSLLRDSKIDQGPLFLSFFTSDPSLFSSNSSIRNWVSCSLLLVPLLGPFRALRGEEEEEAGVAGEEAQDEGDAAVDGDDGDHPRVLRRGFEGERHPYLSNYLLEEIVVFYMRMVPDNLDVRPIKRLANVLTLFQCVAANDETREKFVNCMPLFSLIYHISMGLGFAIIRAGAPNFLIPLILSDSEIEIFDYARSVALSVIGILCQGREPTILQWAIKSNIVEACHTIIQNGSELNQVIAMHILEAILQDSIGISYVCDPIHNSLLSGLMKTWDDLVTLLAADQETSPRLLFHVIRCYLILCTHDRGYKTVRKSLPDAITNGSFDKMTEEFPVIRALLHQLLLSVGREVEEPFSCEQVLLPPAEGKNIRLQTCARSALSSESTTPICLGSDRVIFLPSTPFG</sequence>
<proteinExistence type="inferred from homology"/>
<gene>
    <name evidence="3" type="ORF">CB5_LOCUS19022</name>
</gene>
<dbReference type="GO" id="GO:0006402">
    <property type="term" value="P:mRNA catabolic process"/>
    <property type="evidence" value="ECO:0007669"/>
    <property type="project" value="InterPro"/>
</dbReference>